<evidence type="ECO:0000313" key="3">
    <source>
        <dbReference type="Proteomes" id="UP000292209"/>
    </source>
</evidence>
<dbReference type="InterPro" id="IPR011043">
    <property type="entry name" value="Gal_Oxase/kelch_b-propeller"/>
</dbReference>
<dbReference type="SUPFAM" id="SSF50965">
    <property type="entry name" value="Galactose oxidase, central domain"/>
    <property type="match status" value="1"/>
</dbReference>
<organism evidence="2 3">
    <name type="scientific">Cecembia calidifontis</name>
    <dbReference type="NCBI Taxonomy" id="1187080"/>
    <lineage>
        <taxon>Bacteria</taxon>
        <taxon>Pseudomonadati</taxon>
        <taxon>Bacteroidota</taxon>
        <taxon>Cytophagia</taxon>
        <taxon>Cytophagales</taxon>
        <taxon>Cyclobacteriaceae</taxon>
        <taxon>Cecembia</taxon>
    </lineage>
</organism>
<dbReference type="AlphaFoldDB" id="A0A4Q7P5Q4"/>
<dbReference type="SUPFAM" id="SSF81296">
    <property type="entry name" value="E set domains"/>
    <property type="match status" value="1"/>
</dbReference>
<accession>A0A4Q7P5Q4</accession>
<keyword evidence="3" id="KW-1185">Reference proteome</keyword>
<reference evidence="2 3" key="1">
    <citation type="submission" date="2019-02" db="EMBL/GenBank/DDBJ databases">
        <title>Genomic Encyclopedia of Archaeal and Bacterial Type Strains, Phase II (KMG-II): from individual species to whole genera.</title>
        <authorList>
            <person name="Goeker M."/>
        </authorList>
    </citation>
    <scope>NUCLEOTIDE SEQUENCE [LARGE SCALE GENOMIC DNA]</scope>
    <source>
        <strain evidence="2 3">DSM 21411</strain>
    </source>
</reference>
<dbReference type="Gene3D" id="2.120.10.80">
    <property type="entry name" value="Kelch-type beta propeller"/>
    <property type="match status" value="2"/>
</dbReference>
<feature type="domain" description="IPT/TIG" evidence="1">
    <location>
        <begin position="127"/>
        <end position="195"/>
    </location>
</feature>
<protein>
    <submittedName>
        <fullName evidence="2">IPT/TIG domain-containing protein</fullName>
    </submittedName>
</protein>
<dbReference type="InterPro" id="IPR014756">
    <property type="entry name" value="Ig_E-set"/>
</dbReference>
<dbReference type="PROSITE" id="PS51257">
    <property type="entry name" value="PROKAR_LIPOPROTEIN"/>
    <property type="match status" value="1"/>
</dbReference>
<dbReference type="InterPro" id="IPR015915">
    <property type="entry name" value="Kelch-typ_b-propeller"/>
</dbReference>
<comment type="caution">
    <text evidence="2">The sequence shown here is derived from an EMBL/GenBank/DDBJ whole genome shotgun (WGS) entry which is preliminary data.</text>
</comment>
<evidence type="ECO:0000313" key="2">
    <source>
        <dbReference type="EMBL" id="RZS94798.1"/>
    </source>
</evidence>
<gene>
    <name evidence="2" type="ORF">BC751_0308</name>
</gene>
<dbReference type="EMBL" id="SGXG01000001">
    <property type="protein sequence ID" value="RZS94798.1"/>
    <property type="molecule type" value="Genomic_DNA"/>
</dbReference>
<dbReference type="Gene3D" id="2.60.40.10">
    <property type="entry name" value="Immunoglobulins"/>
    <property type="match status" value="1"/>
</dbReference>
<dbReference type="Proteomes" id="UP000292209">
    <property type="component" value="Unassembled WGS sequence"/>
</dbReference>
<dbReference type="Pfam" id="PF01833">
    <property type="entry name" value="TIG"/>
    <property type="match status" value="1"/>
</dbReference>
<dbReference type="InterPro" id="IPR013783">
    <property type="entry name" value="Ig-like_fold"/>
</dbReference>
<evidence type="ECO:0000259" key="1">
    <source>
        <dbReference type="Pfam" id="PF01833"/>
    </source>
</evidence>
<dbReference type="OrthoDB" id="103335at2"/>
<sequence>MNRSFVGVFLLLTFLVVFFSSCEEEIEVSPSLVTEDILFVSGEKIRVSGRIITTRNINATDHGFYISENEAFSQPIIISLGEREAPGRFIGEAMGLRLGRRYFVKSFVVIGGEQIFGNIIPFETLTPEIFDFSPNNGPVGTIVTINGKNFTSDTEVFFGTSKAQVISIDFDSRMQVRVPPVGSQPDVNIRVVSQSRELVFDNIYRYTTGKFNQLANFPSSIRIQDGVYLQEGNLFYVGLGSDRSQTINQTMWRYQVGSTNWEQISVPAQSIWRGFTSKTYFGGGRTSVAFPEFSRDFFRLQNGTFVKLPDLPFFTVNGLAFEINNQLYVIGSVEPPTFTSASLVYRYNPSSQTWNLLGQAPFAINRNLISFTYQDRQFIINPDNRELVAYNTTSNSWETVGVYPGEIGNGTGIGAVVGQKAYVGLGNRSVQMWELDLNNFEWIRKNDFGGSTTFRNEATYVHDGLIYVLRSAELQIQGVPSEFWVFDPLGF</sequence>
<name>A0A4Q7P5Q4_9BACT</name>
<dbReference type="CDD" id="cd00102">
    <property type="entry name" value="IPT"/>
    <property type="match status" value="1"/>
</dbReference>
<proteinExistence type="predicted"/>
<dbReference type="InterPro" id="IPR002909">
    <property type="entry name" value="IPT_dom"/>
</dbReference>
<dbReference type="RefSeq" id="WP_130274002.1">
    <property type="nucleotide sequence ID" value="NZ_SGXG01000001.1"/>
</dbReference>